<keyword evidence="4" id="KW-1185">Reference proteome</keyword>
<keyword evidence="2" id="KW-0472">Membrane</keyword>
<keyword evidence="2" id="KW-1133">Transmembrane helix</keyword>
<dbReference type="InterPro" id="IPR032618">
    <property type="entry name" value="DUF4884"/>
</dbReference>
<feature type="compositionally biased region" description="Polar residues" evidence="1">
    <location>
        <begin position="172"/>
        <end position="189"/>
    </location>
</feature>
<protein>
    <submittedName>
        <fullName evidence="3">Uncharacterized protein</fullName>
    </submittedName>
</protein>
<evidence type="ECO:0000313" key="4">
    <source>
        <dbReference type="Proteomes" id="UP000562492"/>
    </source>
</evidence>
<proteinExistence type="predicted"/>
<feature type="region of interest" description="Disordered" evidence="1">
    <location>
        <begin position="170"/>
        <end position="195"/>
    </location>
</feature>
<accession>A0ABR6RIJ0</accession>
<evidence type="ECO:0000256" key="2">
    <source>
        <dbReference type="SAM" id="Phobius"/>
    </source>
</evidence>
<evidence type="ECO:0000256" key="1">
    <source>
        <dbReference type="SAM" id="MobiDB-lite"/>
    </source>
</evidence>
<comment type="caution">
    <text evidence="3">The sequence shown here is derived from an EMBL/GenBank/DDBJ whole genome shotgun (WGS) entry which is preliminary data.</text>
</comment>
<sequence>MTLLEILARAWTEWKGGMRVYQDADGDLVASNGYGFRHVCGHAEIASDRATAIVTAEKWAAQRATSGAQATKQKGLTLIETLLVVAFTVVAILVGSCVMDPERVAQRAAEEAAEKKAVEVRRQAELKPRKISEADGCEVWAFNPGQRWQYFTRCGSKTETKTTWEECRTVPSGKTSRTECTPHSATVTNEPKDAP</sequence>
<dbReference type="Proteomes" id="UP000562492">
    <property type="component" value="Unassembled WGS sequence"/>
</dbReference>
<name>A0ABR6RIJ0_9BURK</name>
<evidence type="ECO:0000313" key="3">
    <source>
        <dbReference type="EMBL" id="MBB6578976.1"/>
    </source>
</evidence>
<feature type="transmembrane region" description="Helical" evidence="2">
    <location>
        <begin position="76"/>
        <end position="95"/>
    </location>
</feature>
<dbReference type="Pfam" id="PF16225">
    <property type="entry name" value="DUF4884"/>
    <property type="match status" value="1"/>
</dbReference>
<keyword evidence="2" id="KW-0812">Transmembrane</keyword>
<gene>
    <name evidence="3" type="ORF">HNP33_003081</name>
</gene>
<organism evidence="3 4">
    <name type="scientific">Comamonas odontotermitis</name>
    <dbReference type="NCBI Taxonomy" id="379895"/>
    <lineage>
        <taxon>Bacteria</taxon>
        <taxon>Pseudomonadati</taxon>
        <taxon>Pseudomonadota</taxon>
        <taxon>Betaproteobacteria</taxon>
        <taxon>Burkholderiales</taxon>
        <taxon>Comamonadaceae</taxon>
        <taxon>Comamonas</taxon>
    </lineage>
</organism>
<dbReference type="EMBL" id="JACHKZ010000021">
    <property type="protein sequence ID" value="MBB6578976.1"/>
    <property type="molecule type" value="Genomic_DNA"/>
</dbReference>
<dbReference type="RefSeq" id="WP_184709896.1">
    <property type="nucleotide sequence ID" value="NZ_JACHKZ010000021.1"/>
</dbReference>
<reference evidence="3 4" key="1">
    <citation type="submission" date="2020-08" db="EMBL/GenBank/DDBJ databases">
        <title>Functional genomics of gut bacteria from endangered species of beetles.</title>
        <authorList>
            <person name="Carlos-Shanley C."/>
        </authorList>
    </citation>
    <scope>NUCLEOTIDE SEQUENCE [LARGE SCALE GENOMIC DNA]</scope>
    <source>
        <strain evidence="3 4">S00124</strain>
    </source>
</reference>